<feature type="region of interest" description="Disordered" evidence="2">
    <location>
        <begin position="30"/>
        <end position="51"/>
    </location>
</feature>
<keyword evidence="1 3" id="KW-0732">Signal</keyword>
<protein>
    <submittedName>
        <fullName evidence="5">DUF5067 domain-containing protein</fullName>
    </submittedName>
</protein>
<dbReference type="InterPro" id="IPR029050">
    <property type="entry name" value="Immunoprotect_excell_Ig-like"/>
</dbReference>
<organism evidence="5 6">
    <name type="scientific">Gordonibacter massiliensis</name>
    <name type="common">ex Traore et al. 2017</name>
    <dbReference type="NCBI Taxonomy" id="1841863"/>
    <lineage>
        <taxon>Bacteria</taxon>
        <taxon>Bacillati</taxon>
        <taxon>Actinomycetota</taxon>
        <taxon>Coriobacteriia</taxon>
        <taxon>Eggerthellales</taxon>
        <taxon>Eggerthellaceae</taxon>
        <taxon>Gordonibacter</taxon>
    </lineage>
</organism>
<evidence type="ECO:0000256" key="1">
    <source>
        <dbReference type="ARBA" id="ARBA00022729"/>
    </source>
</evidence>
<dbReference type="PROSITE" id="PS51257">
    <property type="entry name" value="PROKAR_LIPOPROTEIN"/>
    <property type="match status" value="1"/>
</dbReference>
<evidence type="ECO:0000256" key="3">
    <source>
        <dbReference type="SAM" id="SignalP"/>
    </source>
</evidence>
<dbReference type="Pfam" id="PF16729">
    <property type="entry name" value="DUF5067"/>
    <property type="match status" value="1"/>
</dbReference>
<keyword evidence="6" id="KW-1185">Reference proteome</keyword>
<dbReference type="AlphaFoldDB" id="A0A842JAU7"/>
<feature type="chain" id="PRO_5032733205" evidence="3">
    <location>
        <begin position="31"/>
        <end position="166"/>
    </location>
</feature>
<proteinExistence type="predicted"/>
<evidence type="ECO:0000256" key="2">
    <source>
        <dbReference type="SAM" id="MobiDB-lite"/>
    </source>
</evidence>
<evidence type="ECO:0000313" key="5">
    <source>
        <dbReference type="EMBL" id="MBC2889282.1"/>
    </source>
</evidence>
<feature type="domain" description="DUF5067" evidence="4">
    <location>
        <begin position="39"/>
        <end position="148"/>
    </location>
</feature>
<evidence type="ECO:0000313" key="6">
    <source>
        <dbReference type="Proteomes" id="UP000587396"/>
    </source>
</evidence>
<evidence type="ECO:0000259" key="4">
    <source>
        <dbReference type="Pfam" id="PF16729"/>
    </source>
</evidence>
<dbReference type="RefSeq" id="WP_185905132.1">
    <property type="nucleotide sequence ID" value="NZ_JACMSE010000004.1"/>
</dbReference>
<dbReference type="Proteomes" id="UP000587396">
    <property type="component" value="Unassembled WGS sequence"/>
</dbReference>
<accession>A0A842JAU7</accession>
<dbReference type="InterPro" id="IPR031989">
    <property type="entry name" value="DUF5067"/>
</dbReference>
<gene>
    <name evidence="5" type="ORF">H7313_07965</name>
</gene>
<reference evidence="5 6" key="1">
    <citation type="submission" date="2020-08" db="EMBL/GenBank/DDBJ databases">
        <authorList>
            <person name="Liu C."/>
            <person name="Sun Q."/>
        </authorList>
    </citation>
    <scope>NUCLEOTIDE SEQUENCE [LARGE SCALE GENOMIC DNA]</scope>
    <source>
        <strain evidence="5 6">N22</strain>
    </source>
</reference>
<dbReference type="EMBL" id="JACMSE010000004">
    <property type="protein sequence ID" value="MBC2889282.1"/>
    <property type="molecule type" value="Genomic_DNA"/>
</dbReference>
<feature type="signal peptide" evidence="3">
    <location>
        <begin position="1"/>
        <end position="30"/>
    </location>
</feature>
<comment type="caution">
    <text evidence="5">The sequence shown here is derived from an EMBL/GenBank/DDBJ whole genome shotgun (WGS) entry which is preliminary data.</text>
</comment>
<sequence length="166" mass="17446">MKKHLVALTATCALAACVALFGCSSGGSDAKEGDQAGDSTPQQAAQQEPEKKEAKYAVSIDDCVVTQDYAGKSAIVVTYTFTNNADKAMPFFTAVSAKAFQNGVQLDTAVVSDIDAQSTMNEIKPGATTTVQQAYLLDDQTDVSVECTELISLSDEILAEKTFSVA</sequence>
<name>A0A842JAU7_9ACTN</name>
<dbReference type="Gene3D" id="2.60.40.1240">
    <property type="match status" value="1"/>
</dbReference>